<evidence type="ECO:0000313" key="3">
    <source>
        <dbReference type="EMBL" id="CAD9106477.1"/>
    </source>
</evidence>
<evidence type="ECO:0000259" key="2">
    <source>
        <dbReference type="PROSITE" id="PS50222"/>
    </source>
</evidence>
<reference evidence="3" key="1">
    <citation type="submission" date="2021-01" db="EMBL/GenBank/DDBJ databases">
        <authorList>
            <person name="Corre E."/>
            <person name="Pelletier E."/>
            <person name="Niang G."/>
            <person name="Scheremetjew M."/>
            <person name="Finn R."/>
            <person name="Kale V."/>
            <person name="Holt S."/>
            <person name="Cochrane G."/>
            <person name="Meng A."/>
            <person name="Brown T."/>
            <person name="Cohen L."/>
        </authorList>
    </citation>
    <scope>NUCLEOTIDE SEQUENCE</scope>
    <source>
        <strain evidence="3">OF101</strain>
    </source>
</reference>
<proteinExistence type="predicted"/>
<dbReference type="EMBL" id="HBGE01016983">
    <property type="protein sequence ID" value="CAD9106477.1"/>
    <property type="molecule type" value="Transcribed_RNA"/>
</dbReference>
<feature type="domain" description="EF-hand" evidence="2">
    <location>
        <begin position="79"/>
        <end position="114"/>
    </location>
</feature>
<dbReference type="InterPro" id="IPR018247">
    <property type="entry name" value="EF_Hand_1_Ca_BS"/>
</dbReference>
<dbReference type="GO" id="GO:0005509">
    <property type="term" value="F:calcium ion binding"/>
    <property type="evidence" value="ECO:0007669"/>
    <property type="project" value="InterPro"/>
</dbReference>
<dbReference type="SMART" id="SM00054">
    <property type="entry name" value="EFh"/>
    <property type="match status" value="2"/>
</dbReference>
<dbReference type="AlphaFoldDB" id="A0A7S1PVN7"/>
<sequence length="114" mass="12533">MQQSRLEQEPLVLALRACRLRGRTASFAELLEEFAAMVSVDAQSHEGLRRAWKFLDAERRGSIRAEDLARVSEKFSLGLGPQEIANMIERGDADGDGEVTFDELSSLLLGPASA</sequence>
<dbReference type="Pfam" id="PF13499">
    <property type="entry name" value="EF-hand_7"/>
    <property type="match status" value="1"/>
</dbReference>
<dbReference type="PROSITE" id="PS50222">
    <property type="entry name" value="EF_HAND_2"/>
    <property type="match status" value="1"/>
</dbReference>
<organism evidence="3">
    <name type="scientific">Alexandrium catenella</name>
    <name type="common">Red tide dinoflagellate</name>
    <name type="synonym">Gonyaulax catenella</name>
    <dbReference type="NCBI Taxonomy" id="2925"/>
    <lineage>
        <taxon>Eukaryota</taxon>
        <taxon>Sar</taxon>
        <taxon>Alveolata</taxon>
        <taxon>Dinophyceae</taxon>
        <taxon>Gonyaulacales</taxon>
        <taxon>Pyrocystaceae</taxon>
        <taxon>Alexandrium</taxon>
    </lineage>
</organism>
<dbReference type="InterPro" id="IPR011992">
    <property type="entry name" value="EF-hand-dom_pair"/>
</dbReference>
<dbReference type="SUPFAM" id="SSF47473">
    <property type="entry name" value="EF-hand"/>
    <property type="match status" value="1"/>
</dbReference>
<dbReference type="InterPro" id="IPR002048">
    <property type="entry name" value="EF_hand_dom"/>
</dbReference>
<name>A0A7S1PVN7_ALECA</name>
<dbReference type="PROSITE" id="PS00018">
    <property type="entry name" value="EF_HAND_1"/>
    <property type="match status" value="1"/>
</dbReference>
<dbReference type="CDD" id="cd00051">
    <property type="entry name" value="EFh"/>
    <property type="match status" value="1"/>
</dbReference>
<evidence type="ECO:0000256" key="1">
    <source>
        <dbReference type="ARBA" id="ARBA00022837"/>
    </source>
</evidence>
<keyword evidence="1" id="KW-0106">Calcium</keyword>
<gene>
    <name evidence="3" type="ORF">ACAT0790_LOCUS10107</name>
</gene>
<accession>A0A7S1PVN7</accession>
<dbReference type="Gene3D" id="1.10.238.10">
    <property type="entry name" value="EF-hand"/>
    <property type="match status" value="1"/>
</dbReference>
<protein>
    <recommendedName>
        <fullName evidence="2">EF-hand domain-containing protein</fullName>
    </recommendedName>
</protein>